<evidence type="ECO:0000313" key="4">
    <source>
        <dbReference type="EMBL" id="TKT85282.1"/>
    </source>
</evidence>
<keyword evidence="2" id="KW-0732">Signal</keyword>
<dbReference type="AlphaFoldDB" id="A0A4U6CLW0"/>
<organism evidence="4 5">
    <name type="scientific">Dyadobacter frigoris</name>
    <dbReference type="NCBI Taxonomy" id="2576211"/>
    <lineage>
        <taxon>Bacteria</taxon>
        <taxon>Pseudomonadati</taxon>
        <taxon>Bacteroidota</taxon>
        <taxon>Cytophagia</taxon>
        <taxon>Cytophagales</taxon>
        <taxon>Spirosomataceae</taxon>
        <taxon>Dyadobacter</taxon>
    </lineage>
</organism>
<dbReference type="InterPro" id="IPR032466">
    <property type="entry name" value="Metal_Hydrolase"/>
</dbReference>
<dbReference type="GO" id="GO:0016787">
    <property type="term" value="F:hydrolase activity"/>
    <property type="evidence" value="ECO:0007669"/>
    <property type="project" value="UniProtKB-KW"/>
</dbReference>
<dbReference type="SUPFAM" id="SSF51556">
    <property type="entry name" value="Metallo-dependent hydrolases"/>
    <property type="match status" value="1"/>
</dbReference>
<feature type="chain" id="PRO_5020837124" evidence="2">
    <location>
        <begin position="26"/>
        <end position="310"/>
    </location>
</feature>
<sequence>MFSPNKVLMNKTLLLLLFFYNVLNAQPKQKIIDMHIHSYTESDFGEREPGTDYYGNKGSKNAEEHRAATFAAFKKYNIVKAAVSGSPESVKNWVETDSSNRIIKGIEMFSPTDYHMDSVKFEQMVKNKEIEIFGELGPYYAGMTLSDPAWRPYLRICEKYDIPVAVHTGGGDPGGTYSWSPKARLTFGDPFLIEDVLVNYPKLRIYMMHAGGEDWPEHGIRLMAYYPKLYTDLAVMLWVEPNTQRYIKGFLRNAKEAGYLDRVMFGSDQMKWPYAIEKSILFLNSLTFLTKQDKEDILYNNAARFLRLKK</sequence>
<evidence type="ECO:0000256" key="2">
    <source>
        <dbReference type="SAM" id="SignalP"/>
    </source>
</evidence>
<proteinExistence type="predicted"/>
<evidence type="ECO:0000256" key="1">
    <source>
        <dbReference type="ARBA" id="ARBA00023239"/>
    </source>
</evidence>
<dbReference type="GO" id="GO:0019748">
    <property type="term" value="P:secondary metabolic process"/>
    <property type="evidence" value="ECO:0007669"/>
    <property type="project" value="TreeGrafter"/>
</dbReference>
<reference evidence="4 5" key="1">
    <citation type="submission" date="2019-05" db="EMBL/GenBank/DDBJ databases">
        <title>Dyadobacter AR-3-8 sp. nov., isolated from arctic soil.</title>
        <authorList>
            <person name="Chaudhary D.K."/>
        </authorList>
    </citation>
    <scope>NUCLEOTIDE SEQUENCE [LARGE SCALE GENOMIC DNA]</scope>
    <source>
        <strain evidence="4 5">AR-3-8</strain>
    </source>
</reference>
<evidence type="ECO:0000313" key="5">
    <source>
        <dbReference type="Proteomes" id="UP000304900"/>
    </source>
</evidence>
<comment type="caution">
    <text evidence="4">The sequence shown here is derived from an EMBL/GenBank/DDBJ whole genome shotgun (WGS) entry which is preliminary data.</text>
</comment>
<dbReference type="GO" id="GO:0016831">
    <property type="term" value="F:carboxy-lyase activity"/>
    <property type="evidence" value="ECO:0007669"/>
    <property type="project" value="InterPro"/>
</dbReference>
<dbReference type="PANTHER" id="PTHR21240">
    <property type="entry name" value="2-AMINO-3-CARBOXYLMUCONATE-6-SEMIALDEHYDE DECARBOXYLASE"/>
    <property type="match status" value="1"/>
</dbReference>
<keyword evidence="5" id="KW-1185">Reference proteome</keyword>
<gene>
    <name evidence="4" type="ORF">FDK13_34080</name>
</gene>
<feature type="domain" description="Amidohydrolase-related" evidence="3">
    <location>
        <begin position="145"/>
        <end position="308"/>
    </location>
</feature>
<keyword evidence="1" id="KW-0456">Lyase</keyword>
<name>A0A4U6CLW0_9BACT</name>
<dbReference type="InterPro" id="IPR006680">
    <property type="entry name" value="Amidohydro-rel"/>
</dbReference>
<dbReference type="Pfam" id="PF04909">
    <property type="entry name" value="Amidohydro_2"/>
    <property type="match status" value="1"/>
</dbReference>
<dbReference type="Gene3D" id="3.20.20.140">
    <property type="entry name" value="Metal-dependent hydrolases"/>
    <property type="match status" value="1"/>
</dbReference>
<dbReference type="Proteomes" id="UP000304900">
    <property type="component" value="Unassembled WGS sequence"/>
</dbReference>
<feature type="signal peptide" evidence="2">
    <location>
        <begin position="1"/>
        <end position="25"/>
    </location>
</feature>
<dbReference type="PANTHER" id="PTHR21240:SF28">
    <property type="entry name" value="ISO-OROTATE DECARBOXYLASE (EUROFUNG)"/>
    <property type="match status" value="1"/>
</dbReference>
<dbReference type="EMBL" id="SZVO01000032">
    <property type="protein sequence ID" value="TKT85282.1"/>
    <property type="molecule type" value="Genomic_DNA"/>
</dbReference>
<dbReference type="GO" id="GO:0005737">
    <property type="term" value="C:cytoplasm"/>
    <property type="evidence" value="ECO:0007669"/>
    <property type="project" value="TreeGrafter"/>
</dbReference>
<dbReference type="InterPro" id="IPR032465">
    <property type="entry name" value="ACMSD"/>
</dbReference>
<dbReference type="OrthoDB" id="5450317at2"/>
<accession>A0A4U6CLW0</accession>
<evidence type="ECO:0000259" key="3">
    <source>
        <dbReference type="Pfam" id="PF04909"/>
    </source>
</evidence>
<keyword evidence="4" id="KW-0378">Hydrolase</keyword>
<protein>
    <submittedName>
        <fullName evidence="4">Amidohydrolase</fullName>
    </submittedName>
</protein>